<keyword evidence="1" id="KW-1133">Transmembrane helix</keyword>
<accession>A0AB39TAJ2</accession>
<dbReference type="RefSeq" id="WP_369149101.1">
    <property type="nucleotide sequence ID" value="NZ_CP163444.1"/>
</dbReference>
<reference evidence="2" key="1">
    <citation type="submission" date="2024-07" db="EMBL/GenBank/DDBJ databases">
        <authorList>
            <person name="Yu S.T."/>
        </authorList>
    </citation>
    <scope>NUCLEOTIDE SEQUENCE</scope>
    <source>
        <strain evidence="2">R44</strain>
    </source>
</reference>
<sequence length="129" mass="13720">MLCSAGALYAPAGTALVVALVCVPVPYAERRLGNHTPPRPAWLRLTPYLLSACGVVLFVIGMLGGFRAWEAGAKDTPLLLGSVPVLMVSGRLLAFKVADAAIRWPRAAGARPRHRAGRPVFLPERPTPT</sequence>
<organism evidence="2">
    <name type="scientific">Streptomyces sp. R44</name>
    <dbReference type="NCBI Taxonomy" id="3238633"/>
    <lineage>
        <taxon>Bacteria</taxon>
        <taxon>Bacillati</taxon>
        <taxon>Actinomycetota</taxon>
        <taxon>Actinomycetes</taxon>
        <taxon>Kitasatosporales</taxon>
        <taxon>Streptomycetaceae</taxon>
        <taxon>Streptomyces</taxon>
    </lineage>
</organism>
<keyword evidence="1" id="KW-0472">Membrane</keyword>
<dbReference type="AlphaFoldDB" id="A0AB39TAJ2"/>
<feature type="transmembrane region" description="Helical" evidence="1">
    <location>
        <begin position="48"/>
        <end position="66"/>
    </location>
</feature>
<protein>
    <submittedName>
        <fullName evidence="2">Uncharacterized protein</fullName>
    </submittedName>
</protein>
<gene>
    <name evidence="2" type="ORF">AB5J54_40855</name>
</gene>
<dbReference type="EMBL" id="CP163444">
    <property type="protein sequence ID" value="XDQ76480.1"/>
    <property type="molecule type" value="Genomic_DNA"/>
</dbReference>
<evidence type="ECO:0000313" key="2">
    <source>
        <dbReference type="EMBL" id="XDQ76480.1"/>
    </source>
</evidence>
<keyword evidence="1" id="KW-0812">Transmembrane</keyword>
<evidence type="ECO:0000256" key="1">
    <source>
        <dbReference type="SAM" id="Phobius"/>
    </source>
</evidence>
<proteinExistence type="predicted"/>
<name>A0AB39TAJ2_9ACTN</name>
<feature type="transmembrane region" description="Helical" evidence="1">
    <location>
        <begin position="6"/>
        <end position="27"/>
    </location>
</feature>
<feature type="transmembrane region" description="Helical" evidence="1">
    <location>
        <begin position="78"/>
        <end position="98"/>
    </location>
</feature>